<dbReference type="InterPro" id="IPR053273">
    <property type="entry name" value="CST_Regulator"/>
</dbReference>
<evidence type="ECO:0000313" key="2">
    <source>
        <dbReference type="Proteomes" id="UP000188354"/>
    </source>
</evidence>
<reference evidence="1 2" key="1">
    <citation type="journal article" date="2017" name="Plant Biotechnol. J.">
        <title>A comprehensive draft genome sequence for lupin (Lupinus angustifolius), an emerging health food: insights into plant-microbe interactions and legume evolution.</title>
        <authorList>
            <person name="Hane J.K."/>
            <person name="Ming Y."/>
            <person name="Kamphuis L.G."/>
            <person name="Nelson M.N."/>
            <person name="Garg G."/>
            <person name="Atkins C.A."/>
            <person name="Bayer P.E."/>
            <person name="Bravo A."/>
            <person name="Bringans S."/>
            <person name="Cannon S."/>
            <person name="Edwards D."/>
            <person name="Foley R."/>
            <person name="Gao L.L."/>
            <person name="Harrison M.J."/>
            <person name="Huang W."/>
            <person name="Hurgobin B."/>
            <person name="Li S."/>
            <person name="Liu C.W."/>
            <person name="McGrath A."/>
            <person name="Morahan G."/>
            <person name="Murray J."/>
            <person name="Weller J."/>
            <person name="Jian J."/>
            <person name="Singh K.B."/>
        </authorList>
    </citation>
    <scope>NUCLEOTIDE SEQUENCE [LARGE SCALE GENOMIC DNA]</scope>
    <source>
        <strain evidence="2">cv. Tanjil</strain>
        <tissue evidence="1">Whole plant</tissue>
    </source>
</reference>
<dbReference type="GO" id="GO:0005776">
    <property type="term" value="C:autophagosome"/>
    <property type="evidence" value="ECO:0007669"/>
    <property type="project" value="TreeGrafter"/>
</dbReference>
<dbReference type="GO" id="GO:0061908">
    <property type="term" value="C:phagophore"/>
    <property type="evidence" value="ECO:0007669"/>
    <property type="project" value="TreeGrafter"/>
</dbReference>
<dbReference type="PANTHER" id="PTHR34659">
    <property type="entry name" value="BNAA05G11610D PROTEIN"/>
    <property type="match status" value="1"/>
</dbReference>
<dbReference type="EMBL" id="CM007367">
    <property type="protein sequence ID" value="OIW08324.1"/>
    <property type="molecule type" value="Genomic_DNA"/>
</dbReference>
<organism evidence="1 2">
    <name type="scientific">Lupinus angustifolius</name>
    <name type="common">Narrow-leaved blue lupine</name>
    <dbReference type="NCBI Taxonomy" id="3871"/>
    <lineage>
        <taxon>Eukaryota</taxon>
        <taxon>Viridiplantae</taxon>
        <taxon>Streptophyta</taxon>
        <taxon>Embryophyta</taxon>
        <taxon>Tracheophyta</taxon>
        <taxon>Spermatophyta</taxon>
        <taxon>Magnoliopsida</taxon>
        <taxon>eudicotyledons</taxon>
        <taxon>Gunneridae</taxon>
        <taxon>Pentapetalae</taxon>
        <taxon>rosids</taxon>
        <taxon>fabids</taxon>
        <taxon>Fabales</taxon>
        <taxon>Fabaceae</taxon>
        <taxon>Papilionoideae</taxon>
        <taxon>50 kb inversion clade</taxon>
        <taxon>genistoids sensu lato</taxon>
        <taxon>core genistoids</taxon>
        <taxon>Genisteae</taxon>
        <taxon>Lupinus</taxon>
    </lineage>
</organism>
<dbReference type="OrthoDB" id="778244at2759"/>
<protein>
    <submittedName>
        <fullName evidence="1">Uncharacterized protein</fullName>
    </submittedName>
</protein>
<dbReference type="Gramene" id="OIW08324">
    <property type="protein sequence ID" value="OIW08324"/>
    <property type="gene ID" value="TanjilG_03000"/>
</dbReference>
<name>A0A4P1RCF9_LUPAN</name>
<accession>A0A4P1RCF9</accession>
<dbReference type="PANTHER" id="PTHR34659:SF8">
    <property type="entry name" value="(RAPE) HYPOTHETICAL PROTEIN"/>
    <property type="match status" value="1"/>
</dbReference>
<evidence type="ECO:0000313" key="1">
    <source>
        <dbReference type="EMBL" id="OIW08324.1"/>
    </source>
</evidence>
<sequence length="410" mass="46168">MITMDLKGMTWVGNLYHEFENICLEAEDIIYQDTVNYIENQMQAVSESVKKLYADVMQDLLPPSSCDLDENVASELHTDQDTYAGFCKKPDQGFKETPLKADANQTTKDSRINHDVDNDTIHPASYDGTCETNVVTPSSGDSVKGNNFISHSAQCVQSMDIKSDLAIDENQENKKMVATMISDEITLAEPNRCRTSQSCDLSNENQNSPVSDSKAASTEVTLLFASAADCCYEIKNASTEEIPDDPVLVESHGEKQMNTCYSSGVLFGEPDSFYMDRTIYSDDCYSTVLLSHQDTMNLDVTKIDTFEEQDHKAMQQDQLKLEETCVMVTGDELQLVHKQGGYLKTNKKWRPSFSLSKKSARKQEYKELALWHGNNEEVKGDCMENSDPTLLENQEKLLFPTMSEPEWEIL</sequence>
<keyword evidence="2" id="KW-1185">Reference proteome</keyword>
<proteinExistence type="predicted"/>
<dbReference type="KEGG" id="lang:109351862"/>
<dbReference type="AlphaFoldDB" id="A0A4P1RCF9"/>
<gene>
    <name evidence="1" type="ORF">TanjilG_03000</name>
</gene>
<dbReference type="GO" id="GO:0006950">
    <property type="term" value="P:response to stress"/>
    <property type="evidence" value="ECO:0007669"/>
    <property type="project" value="TreeGrafter"/>
</dbReference>
<dbReference type="Proteomes" id="UP000188354">
    <property type="component" value="Chromosome LG07"/>
</dbReference>